<sequence>AHSPGLEVQIPPPTALGLDRYPFSATRSRTATNGDKEVLRYDDACYEEGISVGRHKRGGYYAIGSGVAACCSTFGVVRVLGKNSNGGIVDATIIIYHDRAEGLIAVSLNRVVHGFVYIFNPSEFLLTRLTDVILSPLGE</sequence>
<comment type="caution">
    <text evidence="1">The sequence shown here is derived from an EMBL/GenBank/DDBJ whole genome shotgun (WGS) entry which is preliminary data.</text>
</comment>
<name>A0ABR3A675_9AGAR</name>
<dbReference type="Proteomes" id="UP001437256">
    <property type="component" value="Unassembled WGS sequence"/>
</dbReference>
<feature type="non-terminal residue" evidence="1">
    <location>
        <position position="1"/>
    </location>
</feature>
<evidence type="ECO:0000313" key="2">
    <source>
        <dbReference type="Proteomes" id="UP001437256"/>
    </source>
</evidence>
<protein>
    <submittedName>
        <fullName evidence="1">Uncharacterized protein</fullName>
    </submittedName>
</protein>
<dbReference type="EMBL" id="JBBXMP010000015">
    <property type="protein sequence ID" value="KAL0069005.1"/>
    <property type="molecule type" value="Genomic_DNA"/>
</dbReference>
<keyword evidence="2" id="KW-1185">Reference proteome</keyword>
<reference evidence="1 2" key="1">
    <citation type="submission" date="2024-05" db="EMBL/GenBank/DDBJ databases">
        <title>A draft genome resource for the thread blight pathogen Marasmius tenuissimus strain MS-2.</title>
        <authorList>
            <person name="Yulfo-Soto G.E."/>
            <person name="Baruah I.K."/>
            <person name="Amoako-Attah I."/>
            <person name="Bukari Y."/>
            <person name="Meinhardt L.W."/>
            <person name="Bailey B.A."/>
            <person name="Cohen S.P."/>
        </authorList>
    </citation>
    <scope>NUCLEOTIDE SEQUENCE [LARGE SCALE GENOMIC DNA]</scope>
    <source>
        <strain evidence="1 2">MS-2</strain>
    </source>
</reference>
<organism evidence="1 2">
    <name type="scientific">Marasmius tenuissimus</name>
    <dbReference type="NCBI Taxonomy" id="585030"/>
    <lineage>
        <taxon>Eukaryota</taxon>
        <taxon>Fungi</taxon>
        <taxon>Dikarya</taxon>
        <taxon>Basidiomycota</taxon>
        <taxon>Agaricomycotina</taxon>
        <taxon>Agaricomycetes</taxon>
        <taxon>Agaricomycetidae</taxon>
        <taxon>Agaricales</taxon>
        <taxon>Marasmiineae</taxon>
        <taxon>Marasmiaceae</taxon>
        <taxon>Marasmius</taxon>
    </lineage>
</organism>
<evidence type="ECO:0000313" key="1">
    <source>
        <dbReference type="EMBL" id="KAL0069005.1"/>
    </source>
</evidence>
<gene>
    <name evidence="1" type="ORF">AAF712_003998</name>
</gene>
<accession>A0ABR3A675</accession>
<proteinExistence type="predicted"/>